<gene>
    <name evidence="4" type="ORF">GCM10010862_11610</name>
</gene>
<keyword evidence="1 4" id="KW-0645">Protease</keyword>
<dbReference type="GO" id="GO:0006508">
    <property type="term" value="P:proteolysis"/>
    <property type="evidence" value="ECO:0007669"/>
    <property type="project" value="UniProtKB-KW"/>
</dbReference>
<proteinExistence type="predicted"/>
<feature type="domain" description="PDZ" evidence="3">
    <location>
        <begin position="223"/>
        <end position="274"/>
    </location>
</feature>
<reference evidence="5" key="1">
    <citation type="journal article" date="2019" name="Int. J. Syst. Evol. Microbiol.">
        <title>The Global Catalogue of Microorganisms (GCM) 10K type strain sequencing project: providing services to taxonomists for standard genome sequencing and annotation.</title>
        <authorList>
            <consortium name="The Broad Institute Genomics Platform"/>
            <consortium name="The Broad Institute Genome Sequencing Center for Infectious Disease"/>
            <person name="Wu L."/>
            <person name="Ma J."/>
        </authorList>
    </citation>
    <scope>NUCLEOTIDE SEQUENCE [LARGE SCALE GENOMIC DNA]</scope>
    <source>
        <strain evidence="5">NBRC 112416</strain>
    </source>
</reference>
<dbReference type="Gene3D" id="2.30.42.10">
    <property type="match status" value="1"/>
</dbReference>
<dbReference type="InterPro" id="IPR001940">
    <property type="entry name" value="Peptidase_S1C"/>
</dbReference>
<dbReference type="GO" id="GO:0008233">
    <property type="term" value="F:peptidase activity"/>
    <property type="evidence" value="ECO:0007669"/>
    <property type="project" value="UniProtKB-KW"/>
</dbReference>
<dbReference type="InterPro" id="IPR051201">
    <property type="entry name" value="Chloro_Bact_Ser_Proteases"/>
</dbReference>
<dbReference type="PANTHER" id="PTHR43343">
    <property type="entry name" value="PEPTIDASE S12"/>
    <property type="match status" value="1"/>
</dbReference>
<sequence>MLETDQTKADAGLLDAYSRAVADVADLVGPAVSAVTVDGRGHGSGVVLSPDGLLVTNSHVVGQARSVDLALPDTRRIRGRVLGTDPDTDLAVIKADGSDLSTAVLGDSAHLRRGQIAIAIGNPLGFESTVTAGVISALGRSLRSPTGRPIEDVIQTDAALNPGNSGGALVASSGEVIGINTAMIAGAQGICFAVAANTVQLVVSEVLQHGAVRRAYLGAGADMVPLPRRIADAAGITSRSAVVLHSLVADGPAARAGLRDADILISLDGHPVTGPGPLLRLLDAGAIGRPLQLRILRQGHSSS</sequence>
<keyword evidence="2" id="KW-0378">Hydrolase</keyword>
<dbReference type="Pfam" id="PF17820">
    <property type="entry name" value="PDZ_6"/>
    <property type="match status" value="1"/>
</dbReference>
<dbReference type="InterPro" id="IPR041489">
    <property type="entry name" value="PDZ_6"/>
</dbReference>
<keyword evidence="5" id="KW-1185">Reference proteome</keyword>
<evidence type="ECO:0000259" key="3">
    <source>
        <dbReference type="PROSITE" id="PS50106"/>
    </source>
</evidence>
<dbReference type="Proteomes" id="UP001156691">
    <property type="component" value="Unassembled WGS sequence"/>
</dbReference>
<dbReference type="PRINTS" id="PR00834">
    <property type="entry name" value="PROTEASES2C"/>
</dbReference>
<dbReference type="InterPro" id="IPR009003">
    <property type="entry name" value="Peptidase_S1_PA"/>
</dbReference>
<accession>A0ABQ5W1Z6</accession>
<name>A0ABQ5W1Z6_9HYPH</name>
<protein>
    <submittedName>
        <fullName evidence="4">Serine protease</fullName>
    </submittedName>
</protein>
<organism evidence="4 5">
    <name type="scientific">Devosia nitrariae</name>
    <dbReference type="NCBI Taxonomy" id="2071872"/>
    <lineage>
        <taxon>Bacteria</taxon>
        <taxon>Pseudomonadati</taxon>
        <taxon>Pseudomonadota</taxon>
        <taxon>Alphaproteobacteria</taxon>
        <taxon>Hyphomicrobiales</taxon>
        <taxon>Devosiaceae</taxon>
        <taxon>Devosia</taxon>
    </lineage>
</organism>
<dbReference type="SUPFAM" id="SSF50156">
    <property type="entry name" value="PDZ domain-like"/>
    <property type="match status" value="1"/>
</dbReference>
<dbReference type="Pfam" id="PF13365">
    <property type="entry name" value="Trypsin_2"/>
    <property type="match status" value="1"/>
</dbReference>
<evidence type="ECO:0000256" key="1">
    <source>
        <dbReference type="ARBA" id="ARBA00022670"/>
    </source>
</evidence>
<dbReference type="Gene3D" id="2.40.10.120">
    <property type="match status" value="1"/>
</dbReference>
<dbReference type="InterPro" id="IPR036034">
    <property type="entry name" value="PDZ_sf"/>
</dbReference>
<dbReference type="PANTHER" id="PTHR43343:SF3">
    <property type="entry name" value="PROTEASE DO-LIKE 8, CHLOROPLASTIC"/>
    <property type="match status" value="1"/>
</dbReference>
<evidence type="ECO:0000313" key="4">
    <source>
        <dbReference type="EMBL" id="GLQ53902.1"/>
    </source>
</evidence>
<dbReference type="InterPro" id="IPR001478">
    <property type="entry name" value="PDZ"/>
</dbReference>
<dbReference type="EMBL" id="BSNS01000007">
    <property type="protein sequence ID" value="GLQ53902.1"/>
    <property type="molecule type" value="Genomic_DNA"/>
</dbReference>
<comment type="caution">
    <text evidence="4">The sequence shown here is derived from an EMBL/GenBank/DDBJ whole genome shotgun (WGS) entry which is preliminary data.</text>
</comment>
<dbReference type="SUPFAM" id="SSF50494">
    <property type="entry name" value="Trypsin-like serine proteases"/>
    <property type="match status" value="1"/>
</dbReference>
<evidence type="ECO:0000313" key="5">
    <source>
        <dbReference type="Proteomes" id="UP001156691"/>
    </source>
</evidence>
<dbReference type="RefSeq" id="WP_284339355.1">
    <property type="nucleotide sequence ID" value="NZ_BSNS01000007.1"/>
</dbReference>
<evidence type="ECO:0000256" key="2">
    <source>
        <dbReference type="ARBA" id="ARBA00022801"/>
    </source>
</evidence>
<dbReference type="PROSITE" id="PS50106">
    <property type="entry name" value="PDZ"/>
    <property type="match status" value="1"/>
</dbReference>